<comment type="caution">
    <text evidence="1">The sequence shown here is derived from an EMBL/GenBank/DDBJ whole genome shotgun (WGS) entry which is preliminary data.</text>
</comment>
<name>A0A699TVH8_TANCI</name>
<dbReference type="AlphaFoldDB" id="A0A699TVH8"/>
<proteinExistence type="predicted"/>
<evidence type="ECO:0000313" key="1">
    <source>
        <dbReference type="EMBL" id="GFD13860.1"/>
    </source>
</evidence>
<gene>
    <name evidence="1" type="ORF">Tci_885829</name>
</gene>
<organism evidence="1">
    <name type="scientific">Tanacetum cinerariifolium</name>
    <name type="common">Dalmatian daisy</name>
    <name type="synonym">Chrysanthemum cinerariifolium</name>
    <dbReference type="NCBI Taxonomy" id="118510"/>
    <lineage>
        <taxon>Eukaryota</taxon>
        <taxon>Viridiplantae</taxon>
        <taxon>Streptophyta</taxon>
        <taxon>Embryophyta</taxon>
        <taxon>Tracheophyta</taxon>
        <taxon>Spermatophyta</taxon>
        <taxon>Magnoliopsida</taxon>
        <taxon>eudicotyledons</taxon>
        <taxon>Gunneridae</taxon>
        <taxon>Pentapetalae</taxon>
        <taxon>asterids</taxon>
        <taxon>campanulids</taxon>
        <taxon>Asterales</taxon>
        <taxon>Asteraceae</taxon>
        <taxon>Asteroideae</taxon>
        <taxon>Anthemideae</taxon>
        <taxon>Anthemidinae</taxon>
        <taxon>Tanacetum</taxon>
    </lineage>
</organism>
<feature type="non-terminal residue" evidence="1">
    <location>
        <position position="1"/>
    </location>
</feature>
<protein>
    <submittedName>
        <fullName evidence="1">Uncharacterized protein</fullName>
    </submittedName>
</protein>
<sequence length="125" mass="13714">TRIDGFLYNIVKESRELGDRLEADQRRKIATIDHDPTISLVQHDADIQGRNGHDIEVDTAKPVYTASAVVTTASITVSTASPTRASTADDITMVETLMYIRKSAAKDKGKGKMVKSEIVQPKTKL</sequence>
<dbReference type="EMBL" id="BKCJ011275285">
    <property type="protein sequence ID" value="GFD13860.1"/>
    <property type="molecule type" value="Genomic_DNA"/>
</dbReference>
<accession>A0A699TVH8</accession>
<reference evidence="1" key="1">
    <citation type="journal article" date="2019" name="Sci. Rep.">
        <title>Draft genome of Tanacetum cinerariifolium, the natural source of mosquito coil.</title>
        <authorList>
            <person name="Yamashiro T."/>
            <person name="Shiraishi A."/>
            <person name="Satake H."/>
            <person name="Nakayama K."/>
        </authorList>
    </citation>
    <scope>NUCLEOTIDE SEQUENCE</scope>
</reference>